<evidence type="ECO:0000313" key="2">
    <source>
        <dbReference type="EMBL" id="CAL6001137.1"/>
    </source>
</evidence>
<comment type="caution">
    <text evidence="1">The sequence shown here is derived from an EMBL/GenBank/DDBJ whole genome shotgun (WGS) entry which is preliminary data.</text>
</comment>
<evidence type="ECO:0000313" key="3">
    <source>
        <dbReference type="Proteomes" id="UP001642409"/>
    </source>
</evidence>
<reference evidence="2 3" key="2">
    <citation type="submission" date="2024-07" db="EMBL/GenBank/DDBJ databases">
        <authorList>
            <person name="Akdeniz Z."/>
        </authorList>
    </citation>
    <scope>NUCLEOTIDE SEQUENCE [LARGE SCALE GENOMIC DNA]</scope>
</reference>
<evidence type="ECO:0000313" key="1">
    <source>
        <dbReference type="EMBL" id="CAI9976275.1"/>
    </source>
</evidence>
<reference evidence="1" key="1">
    <citation type="submission" date="2023-06" db="EMBL/GenBank/DDBJ databases">
        <authorList>
            <person name="Kurt Z."/>
        </authorList>
    </citation>
    <scope>NUCLEOTIDE SEQUENCE</scope>
</reference>
<dbReference type="EMBL" id="CAXDID020000043">
    <property type="protein sequence ID" value="CAL6001137.1"/>
    <property type="molecule type" value="Genomic_DNA"/>
</dbReference>
<organism evidence="1">
    <name type="scientific">Hexamita inflata</name>
    <dbReference type="NCBI Taxonomy" id="28002"/>
    <lineage>
        <taxon>Eukaryota</taxon>
        <taxon>Metamonada</taxon>
        <taxon>Diplomonadida</taxon>
        <taxon>Hexamitidae</taxon>
        <taxon>Hexamitinae</taxon>
        <taxon>Hexamita</taxon>
    </lineage>
</organism>
<name>A0AA86REQ2_9EUKA</name>
<protein>
    <submittedName>
        <fullName evidence="2">Hypothetical_protein</fullName>
    </submittedName>
</protein>
<gene>
    <name evidence="2" type="ORF">HINF_LOCUS17255</name>
    <name evidence="1" type="ORF">HINF_LOCUS63920</name>
</gene>
<dbReference type="EMBL" id="CATOUU010001173">
    <property type="protein sequence ID" value="CAI9976275.1"/>
    <property type="molecule type" value="Genomic_DNA"/>
</dbReference>
<sequence length="129" mass="14860">MMLNISKCVNLLEISSELFESILTLQQDLMEKVSYNYLLSQISYIIAQLQNDKTEIASIKNECENFKKQLTQTIIGRSFIIFRLKILVKHVNYCVLAINSCIPCPVNQFYNTSNNVCVDQENIYVISIP</sequence>
<dbReference type="Proteomes" id="UP001642409">
    <property type="component" value="Unassembled WGS sequence"/>
</dbReference>
<dbReference type="AlphaFoldDB" id="A0AA86REQ2"/>
<proteinExistence type="predicted"/>
<accession>A0AA86REQ2</accession>
<keyword evidence="3" id="KW-1185">Reference proteome</keyword>